<dbReference type="AlphaFoldDB" id="A0A8J3WHB3"/>
<proteinExistence type="predicted"/>
<comment type="caution">
    <text evidence="2">The sequence shown here is derived from an EMBL/GenBank/DDBJ whole genome shotgun (WGS) entry which is preliminary data.</text>
</comment>
<sequence>MISTIEVWLPNVIALSFVLTVVVLVVLVVLSVRLALSGGPGVYVRTRSTSRGWTVEDLAIGLKGEAGMSWYPVRMTWQEAAEWAAETSRRPDVQTAWVDVPTASGRLTSWLWEAGIQTRRMEAALHG</sequence>
<evidence type="ECO:0000313" key="2">
    <source>
        <dbReference type="EMBL" id="GIH89315.1"/>
    </source>
</evidence>
<accession>A0A8J3WHB3</accession>
<dbReference type="Proteomes" id="UP000655044">
    <property type="component" value="Unassembled WGS sequence"/>
</dbReference>
<protein>
    <submittedName>
        <fullName evidence="2">Uncharacterized protein</fullName>
    </submittedName>
</protein>
<gene>
    <name evidence="2" type="ORF">Pro02_77230</name>
</gene>
<keyword evidence="3" id="KW-1185">Reference proteome</keyword>
<reference evidence="2" key="1">
    <citation type="submission" date="2021-01" db="EMBL/GenBank/DDBJ databases">
        <title>Whole genome shotgun sequence of Planobispora rosea NBRC 15558.</title>
        <authorList>
            <person name="Komaki H."/>
            <person name="Tamura T."/>
        </authorList>
    </citation>
    <scope>NUCLEOTIDE SEQUENCE</scope>
    <source>
        <strain evidence="2">NBRC 15558</strain>
    </source>
</reference>
<name>A0A8J3WHB3_PLARO</name>
<evidence type="ECO:0000256" key="1">
    <source>
        <dbReference type="SAM" id="Phobius"/>
    </source>
</evidence>
<feature type="transmembrane region" description="Helical" evidence="1">
    <location>
        <begin position="12"/>
        <end position="36"/>
    </location>
</feature>
<keyword evidence="1" id="KW-0812">Transmembrane</keyword>
<keyword evidence="1" id="KW-0472">Membrane</keyword>
<keyword evidence="1" id="KW-1133">Transmembrane helix</keyword>
<dbReference type="RefSeq" id="WP_189244117.1">
    <property type="nucleotide sequence ID" value="NZ_BMQP01000082.1"/>
</dbReference>
<dbReference type="EMBL" id="BOOI01000130">
    <property type="protein sequence ID" value="GIH89315.1"/>
    <property type="molecule type" value="Genomic_DNA"/>
</dbReference>
<organism evidence="2 3">
    <name type="scientific">Planobispora rosea</name>
    <dbReference type="NCBI Taxonomy" id="35762"/>
    <lineage>
        <taxon>Bacteria</taxon>
        <taxon>Bacillati</taxon>
        <taxon>Actinomycetota</taxon>
        <taxon>Actinomycetes</taxon>
        <taxon>Streptosporangiales</taxon>
        <taxon>Streptosporangiaceae</taxon>
        <taxon>Planobispora</taxon>
    </lineage>
</organism>
<evidence type="ECO:0000313" key="3">
    <source>
        <dbReference type="Proteomes" id="UP000655044"/>
    </source>
</evidence>